<dbReference type="EMBL" id="JAWXXX010000004">
    <property type="protein sequence ID" value="MDX5895632.1"/>
    <property type="molecule type" value="Genomic_DNA"/>
</dbReference>
<evidence type="ECO:0000256" key="1">
    <source>
        <dbReference type="SAM" id="Phobius"/>
    </source>
</evidence>
<protein>
    <submittedName>
        <fullName evidence="2">Uncharacterized protein</fullName>
    </submittedName>
</protein>
<dbReference type="Proteomes" id="UP001281130">
    <property type="component" value="Unassembled WGS sequence"/>
</dbReference>
<feature type="transmembrane region" description="Helical" evidence="1">
    <location>
        <begin position="58"/>
        <end position="81"/>
    </location>
</feature>
<keyword evidence="1" id="KW-0472">Membrane</keyword>
<sequence length="138" mass="15576">MPDVVRDYWTDLTGPLQKAWIWYGTLDPEQQRSLVLLAGTGVVGVIAWVMYQTHGDDVVIVLPATVLRLSLLLLALPVLMVGRMAGAGWEMPGVLRRSWTARPDPDEPKIRMQEVNPMRLPGGLTSREKKAWKERFVQ</sequence>
<name>A0A023X847_RUBRA</name>
<dbReference type="EMBL" id="CP007517">
    <property type="protein sequence ID" value="AHY48391.1"/>
    <property type="molecule type" value="Genomic_DNA"/>
</dbReference>
<keyword evidence="4" id="KW-1185">Reference proteome</keyword>
<keyword evidence="1" id="KW-1133">Transmembrane helix</keyword>
<keyword evidence="1" id="KW-0812">Transmembrane</keyword>
<accession>A0A023X847</accession>
<gene>
    <name evidence="2" type="ORF">RradSPS_3108</name>
    <name evidence="3" type="ORF">SIL72_16500</name>
</gene>
<organism evidence="2 4">
    <name type="scientific">Rubrobacter radiotolerans</name>
    <name type="common">Arthrobacter radiotolerans</name>
    <dbReference type="NCBI Taxonomy" id="42256"/>
    <lineage>
        <taxon>Bacteria</taxon>
        <taxon>Bacillati</taxon>
        <taxon>Actinomycetota</taxon>
        <taxon>Rubrobacteria</taxon>
        <taxon>Rubrobacterales</taxon>
        <taxon>Rubrobacteraceae</taxon>
        <taxon>Rubrobacter</taxon>
    </lineage>
</organism>
<dbReference type="Proteomes" id="UP000025229">
    <property type="component" value="Plasmid 3"/>
</dbReference>
<evidence type="ECO:0000313" key="3">
    <source>
        <dbReference type="EMBL" id="MDX5895632.1"/>
    </source>
</evidence>
<dbReference type="RefSeq" id="WP_041339364.1">
    <property type="nucleotide sequence ID" value="NZ_CP007517.1"/>
</dbReference>
<feature type="transmembrane region" description="Helical" evidence="1">
    <location>
        <begin position="34"/>
        <end position="52"/>
    </location>
</feature>
<dbReference type="AlphaFoldDB" id="A0A023X847"/>
<evidence type="ECO:0000313" key="4">
    <source>
        <dbReference type="Proteomes" id="UP000025229"/>
    </source>
</evidence>
<keyword evidence="2" id="KW-0614">Plasmid</keyword>
<evidence type="ECO:0000313" key="2">
    <source>
        <dbReference type="EMBL" id="AHY48391.1"/>
    </source>
</evidence>
<dbReference type="HOGENOM" id="CLU_1853736_0_0_11"/>
<proteinExistence type="predicted"/>
<reference evidence="2 4" key="1">
    <citation type="submission" date="2014-03" db="EMBL/GenBank/DDBJ databases">
        <title>Complete genome sequence of the Radio-Resistant Rubrobacter radiotolerans RSPS-4.</title>
        <authorList>
            <person name="Egas C.C."/>
            <person name="Barroso C.C."/>
            <person name="Froufe H.J.C."/>
            <person name="Pacheco J.J."/>
            <person name="Albuquerque L.L."/>
            <person name="da Costa M.M.S."/>
        </authorList>
    </citation>
    <scope>NUCLEOTIDE SEQUENCE [LARGE SCALE GENOMIC DNA]</scope>
    <source>
        <strain evidence="2 4">RSPS-4</strain>
        <plasmid evidence="2 4">3</plasmid>
    </source>
</reference>
<reference evidence="3" key="2">
    <citation type="submission" date="2023-11" db="EMBL/GenBank/DDBJ databases">
        <title>MicrobeMod: A computational toolkit for identifying prokaryotic methylation and restriction-modification with nanopore sequencing.</title>
        <authorList>
            <person name="Crits-Christoph A."/>
            <person name="Kang S.C."/>
            <person name="Lee H."/>
            <person name="Ostrov N."/>
        </authorList>
    </citation>
    <scope>NUCLEOTIDE SEQUENCE</scope>
    <source>
        <strain evidence="3">ATCC 51242</strain>
    </source>
</reference>
<dbReference type="KEGG" id="rrd:RradSPS_3108"/>
<geneLocation type="plasmid" evidence="2">
    <name>3</name>
</geneLocation>